<dbReference type="EMBL" id="QKTW01000030">
    <property type="protein sequence ID" value="PZF70788.1"/>
    <property type="molecule type" value="Genomic_DNA"/>
</dbReference>
<name>A0A2W2ASX1_9BACT</name>
<dbReference type="InterPro" id="IPR049503">
    <property type="entry name" value="AbiJ_NTD4"/>
</dbReference>
<evidence type="ECO:0000259" key="1">
    <source>
        <dbReference type="Pfam" id="PF18863"/>
    </source>
</evidence>
<accession>A0A2W2ASX1</accession>
<proteinExistence type="predicted"/>
<dbReference type="AlphaFoldDB" id="A0A2W2ASX1"/>
<gene>
    <name evidence="2" type="ORF">DN068_21325</name>
</gene>
<dbReference type="Pfam" id="PF18863">
    <property type="entry name" value="AbiJ_NTD4"/>
    <property type="match status" value="1"/>
</dbReference>
<reference evidence="2 3" key="1">
    <citation type="submission" date="2018-06" db="EMBL/GenBank/DDBJ databases">
        <title>Mucibacter soli gen. nov., sp. nov., a new member of the family Chitinophagaceae producing mucin.</title>
        <authorList>
            <person name="Kim M.-K."/>
            <person name="Park S."/>
            <person name="Kim T.-S."/>
            <person name="Joung Y."/>
            <person name="Han J.-H."/>
            <person name="Kim S.B."/>
        </authorList>
    </citation>
    <scope>NUCLEOTIDE SEQUENCE [LARGE SCALE GENOMIC DNA]</scope>
    <source>
        <strain evidence="2 3">R1-15</strain>
    </source>
</reference>
<sequence length="293" mass="33652">MSFSQRMGITPATKEIQLESMDDDLRNGLWNIFKTKILNHLTLRNYTGSGLEEINYHIYHNFFKKPIDIHPGPTSENHTLWELQKFYFNANWYETYNFIEFSIELVCWLIDSDGFYEELDEVIESYNHVLKREFSGYRFIEDKICPISNEQEIASLNESINETGNYTALRGCNLHLKSALQKLSDRNNPDYRNSIKESISAVESLAKIISGGARDTLAASLDKIKGKLDIHPAMERSFKQLYGYTSDSGGIRHAMTEEGTNVDFEDAKFMLISCSAFINYLIVKAQKAGITFN</sequence>
<keyword evidence="3" id="KW-1185">Reference proteome</keyword>
<dbReference type="Proteomes" id="UP000248745">
    <property type="component" value="Unassembled WGS sequence"/>
</dbReference>
<organism evidence="2 3">
    <name type="scientific">Taibaiella soli</name>
    <dbReference type="NCBI Taxonomy" id="1649169"/>
    <lineage>
        <taxon>Bacteria</taxon>
        <taxon>Pseudomonadati</taxon>
        <taxon>Bacteroidota</taxon>
        <taxon>Chitinophagia</taxon>
        <taxon>Chitinophagales</taxon>
        <taxon>Chitinophagaceae</taxon>
        <taxon>Taibaiella</taxon>
    </lineage>
</organism>
<feature type="domain" description="HEPN AbiJ-N-terminal" evidence="1">
    <location>
        <begin position="1"/>
        <end position="161"/>
    </location>
</feature>
<protein>
    <recommendedName>
        <fullName evidence="1">HEPN AbiJ-N-terminal domain-containing protein</fullName>
    </recommendedName>
</protein>
<dbReference type="RefSeq" id="WP_111000989.1">
    <property type="nucleotide sequence ID" value="NZ_QKTW01000030.1"/>
</dbReference>
<evidence type="ECO:0000313" key="2">
    <source>
        <dbReference type="EMBL" id="PZF70788.1"/>
    </source>
</evidence>
<evidence type="ECO:0000313" key="3">
    <source>
        <dbReference type="Proteomes" id="UP000248745"/>
    </source>
</evidence>
<comment type="caution">
    <text evidence="2">The sequence shown here is derived from an EMBL/GenBank/DDBJ whole genome shotgun (WGS) entry which is preliminary data.</text>
</comment>
<dbReference type="OrthoDB" id="9786278at2"/>